<evidence type="ECO:0000313" key="2">
    <source>
        <dbReference type="EMBL" id="BBC77719.1"/>
    </source>
</evidence>
<evidence type="ECO:0008006" key="3">
    <source>
        <dbReference type="Google" id="ProtNLM"/>
    </source>
</evidence>
<dbReference type="InterPro" id="IPR043141">
    <property type="entry name" value="Ribosomal_uL10-like_sf"/>
</dbReference>
<protein>
    <recommendedName>
        <fullName evidence="3">Ribosomal protein L10</fullName>
    </recommendedName>
</protein>
<accession>A0A2Z5ZAK8</accession>
<gene>
    <name evidence="2" type="primary">orf158</name>
</gene>
<organism evidence="2">
    <name type="scientific">Nitzschia sp. NIES-3576</name>
    <dbReference type="NCBI Taxonomy" id="2083273"/>
    <lineage>
        <taxon>Eukaryota</taxon>
        <taxon>Sar</taxon>
        <taxon>Stramenopiles</taxon>
        <taxon>Ochrophyta</taxon>
        <taxon>Bacillariophyta</taxon>
        <taxon>Bacillariophyceae</taxon>
        <taxon>Bacillariophycidae</taxon>
        <taxon>Bacillariales</taxon>
        <taxon>Bacillariaceae</taxon>
        <taxon>Nitzschia</taxon>
    </lineage>
</organism>
<proteinExistence type="inferred from homology"/>
<comment type="similarity">
    <text evidence="1">Belongs to the universal ribosomal protein uL10 family.</text>
</comment>
<dbReference type="SUPFAM" id="SSF160369">
    <property type="entry name" value="Ribosomal protein L10-like"/>
    <property type="match status" value="1"/>
</dbReference>
<dbReference type="EMBL" id="AP018509">
    <property type="protein sequence ID" value="BBC77719.1"/>
    <property type="molecule type" value="Genomic_DNA"/>
</dbReference>
<dbReference type="AlphaFoldDB" id="A0A2Z5ZAK8"/>
<evidence type="ECO:0000256" key="1">
    <source>
        <dbReference type="ARBA" id="ARBA00008889"/>
    </source>
</evidence>
<keyword evidence="2" id="KW-0496">Mitochondrion</keyword>
<name>A0A2Z5ZAK8_9STRA</name>
<sequence length="157" mass="18457">MDLNTKTYQIIKLKKYFKNNDLFFLFHSAKLNLTKWTLIEQNLKKLKLNYYKPLNKTTVETLKNSVYANFDSNIAGFILFIRTNYKSTELNLKSILKSLKLSFSLVSVKLNNKVYSVSQLQGLNELSYKKSVFKLHKVLDRQLKTSYLLTNKKKISK</sequence>
<geneLocation type="mitochondrion" evidence="2"/>
<reference evidence="2" key="1">
    <citation type="submission" date="2018-02" db="EMBL/GenBank/DDBJ databases">
        <title>Evolution and diversity of non-photosynthetic diatom plastid genomes.</title>
        <authorList>
            <person name="Kamikawa R."/>
            <person name="Ishii K."/>
        </authorList>
    </citation>
    <scope>NUCLEOTIDE SEQUENCE</scope>
    <source>
        <strain evidence="2">NIES 3576</strain>
    </source>
</reference>
<dbReference type="Gene3D" id="3.30.70.1730">
    <property type="match status" value="1"/>
</dbReference>